<dbReference type="Proteomes" id="UP000440096">
    <property type="component" value="Unassembled WGS sequence"/>
</dbReference>
<evidence type="ECO:0000313" key="3">
    <source>
        <dbReference type="EMBL" id="MTD56451.1"/>
    </source>
</evidence>
<organism evidence="3 4">
    <name type="scientific">Amycolatopsis pithecellobii</name>
    <dbReference type="NCBI Taxonomy" id="664692"/>
    <lineage>
        <taxon>Bacteria</taxon>
        <taxon>Bacillati</taxon>
        <taxon>Actinomycetota</taxon>
        <taxon>Actinomycetes</taxon>
        <taxon>Pseudonocardiales</taxon>
        <taxon>Pseudonocardiaceae</taxon>
        <taxon>Amycolatopsis</taxon>
    </lineage>
</organism>
<evidence type="ECO:0000256" key="1">
    <source>
        <dbReference type="SAM" id="Coils"/>
    </source>
</evidence>
<protein>
    <submittedName>
        <fullName evidence="3">Response regulator receiver protein</fullName>
    </submittedName>
</protein>
<keyword evidence="1" id="KW-0175">Coiled coil</keyword>
<proteinExistence type="predicted"/>
<feature type="coiled-coil region" evidence="1">
    <location>
        <begin position="226"/>
        <end position="278"/>
    </location>
</feature>
<feature type="region of interest" description="Disordered" evidence="2">
    <location>
        <begin position="1"/>
        <end position="33"/>
    </location>
</feature>
<name>A0A6N7Z6C4_9PSEU</name>
<dbReference type="OrthoDB" id="5198623at2"/>
<accession>A0A6N7Z6C4</accession>
<sequence length="365" mass="38841">MSKTDGASDVARCGFRRCREPLPPPGPRGGRPYEFCPDRTWPGGKSCKQLTAAEQALREALGEDAVPTAALREAGEAFGSAAAAVSEPLRALSNALDAITARLQQEVTAAVTRAETAELAVRDAERQRDAALATATEAQEAVRDAAVKVEEAEQAQAVAETAAQEAVHARSVAQLDQARAEAAAAAIGEQAEKSAADAAAQRARADDLAGQLSSRAEELSARTAERDAAQAALQEFQHQAKTLERILTTQKTELTGELENIQGQLRQSEVRTQNLIAEHHTRDTELRTRLGEAHAELAGVGGQLEAVRTQLSESAARHKQLTALLSRVRRRALAAAAEPPTALRDDLLTILLDDTPAAETSEHQD</sequence>
<reference evidence="3 4" key="1">
    <citation type="submission" date="2019-11" db="EMBL/GenBank/DDBJ databases">
        <title>Draft genome of Amycolatopsis RM579.</title>
        <authorList>
            <person name="Duangmal K."/>
            <person name="Mingma R."/>
        </authorList>
    </citation>
    <scope>NUCLEOTIDE SEQUENCE [LARGE SCALE GENOMIC DNA]</scope>
    <source>
        <strain evidence="3 4">RM579</strain>
    </source>
</reference>
<dbReference type="AlphaFoldDB" id="A0A6N7Z6C4"/>
<evidence type="ECO:0000313" key="4">
    <source>
        <dbReference type="Proteomes" id="UP000440096"/>
    </source>
</evidence>
<feature type="coiled-coil region" evidence="1">
    <location>
        <begin position="114"/>
        <end position="155"/>
    </location>
</feature>
<gene>
    <name evidence="3" type="ORF">GKO32_21090</name>
</gene>
<dbReference type="EMBL" id="WMBA01000034">
    <property type="protein sequence ID" value="MTD56451.1"/>
    <property type="molecule type" value="Genomic_DNA"/>
</dbReference>
<keyword evidence="4" id="KW-1185">Reference proteome</keyword>
<comment type="caution">
    <text evidence="3">The sequence shown here is derived from an EMBL/GenBank/DDBJ whole genome shotgun (WGS) entry which is preliminary data.</text>
</comment>
<evidence type="ECO:0000256" key="2">
    <source>
        <dbReference type="SAM" id="MobiDB-lite"/>
    </source>
</evidence>